<proteinExistence type="predicted"/>
<dbReference type="Pfam" id="PF11207">
    <property type="entry name" value="DUF2989"/>
    <property type="match status" value="1"/>
</dbReference>
<evidence type="ECO:0000313" key="1">
    <source>
        <dbReference type="EMBL" id="KGJ87652.1"/>
    </source>
</evidence>
<dbReference type="EMBL" id="JQEC01000071">
    <property type="protein sequence ID" value="KGJ87652.1"/>
    <property type="molecule type" value="Genomic_DNA"/>
</dbReference>
<name>A0A099KCB8_COLPS</name>
<dbReference type="InterPro" id="IPR021372">
    <property type="entry name" value="DUF2989"/>
</dbReference>
<dbReference type="PATRIC" id="fig|28229.3.peg.4307"/>
<reference evidence="1 2" key="1">
    <citation type="submission" date="2014-08" db="EMBL/GenBank/DDBJ databases">
        <title>Genomic and Phenotypic Diversity of Colwellia psychrerythraea strains from Disparate Marine Basins.</title>
        <authorList>
            <person name="Techtmann S.M."/>
            <person name="Stelling S.C."/>
            <person name="Utturkar S.M."/>
            <person name="Alshibli N."/>
            <person name="Harris A."/>
            <person name="Brown S.D."/>
            <person name="Hazen T.C."/>
        </authorList>
    </citation>
    <scope>NUCLEOTIDE SEQUENCE [LARGE SCALE GENOMIC DNA]</scope>
    <source>
        <strain evidence="1 2">GAB14E</strain>
    </source>
</reference>
<dbReference type="RefSeq" id="WP_231562117.1">
    <property type="nucleotide sequence ID" value="NZ_JQEC01000071.1"/>
</dbReference>
<organism evidence="1 2">
    <name type="scientific">Colwellia psychrerythraea</name>
    <name type="common">Vibrio psychroerythus</name>
    <dbReference type="NCBI Taxonomy" id="28229"/>
    <lineage>
        <taxon>Bacteria</taxon>
        <taxon>Pseudomonadati</taxon>
        <taxon>Pseudomonadota</taxon>
        <taxon>Gammaproteobacteria</taxon>
        <taxon>Alteromonadales</taxon>
        <taxon>Colwelliaceae</taxon>
        <taxon>Colwellia</taxon>
    </lineage>
</organism>
<comment type="caution">
    <text evidence="1">The sequence shown here is derived from an EMBL/GenBank/DDBJ whole genome shotgun (WGS) entry which is preliminary data.</text>
</comment>
<sequence length="294" mass="33899">MKYFSIGYKKLFGVFMINSRIIKLLKWSCANKLGMVLLLLFISGCGDKVNLTKLCNDNPEICNEFGQDSWCKTERIEVALNRIKVKNNNLDGDKYSLLVAYEGYIKCMSLASQIQHIKLKEKTTLRKNNLLKAKANLSELSDKNVNSKHPHLLYYYWSRESNELALEEFLQLEGSPELENSTAQYHLATYYIKRDNNKTLGLLYRALELHEPGTVISAEVLQTLVTIFTKKRQYKQAYIWLRTYQLSLDKPDKMIENSLINYQESAKLNADFLNKVASSTLSKIEAGEFTSPNY</sequence>
<accession>A0A099KCB8</accession>
<dbReference type="SUPFAM" id="SSF81901">
    <property type="entry name" value="HCP-like"/>
    <property type="match status" value="1"/>
</dbReference>
<protein>
    <submittedName>
        <fullName evidence="1">Uncharacterized protein</fullName>
    </submittedName>
</protein>
<gene>
    <name evidence="1" type="ORF">GAB14E_4330</name>
</gene>
<evidence type="ECO:0000313" key="2">
    <source>
        <dbReference type="Proteomes" id="UP000029868"/>
    </source>
</evidence>
<dbReference type="Proteomes" id="UP000029868">
    <property type="component" value="Unassembled WGS sequence"/>
</dbReference>
<dbReference type="AlphaFoldDB" id="A0A099KCB8"/>